<keyword evidence="2 9" id="KW-0031">Aminopeptidase</keyword>
<reference evidence="13 14" key="1">
    <citation type="journal article" date="2015" name="Nature">
        <title>rRNA introns, odd ribosomes, and small enigmatic genomes across a large radiation of phyla.</title>
        <authorList>
            <person name="Brown C.T."/>
            <person name="Hug L.A."/>
            <person name="Thomas B.C."/>
            <person name="Sharon I."/>
            <person name="Castelle C.J."/>
            <person name="Singh A."/>
            <person name="Wilkins M.J."/>
            <person name="Williams K.H."/>
            <person name="Banfield J.F."/>
        </authorList>
    </citation>
    <scope>NUCLEOTIDE SEQUENCE [LARGE SCALE GENOMIC DNA]</scope>
</reference>
<sequence>MITIKTPQEIDILRQGGQKLAKILDMVLARVEPGVKAEELDSYAEELILKAGGRPAFKGHEGFPGTLCVSVNEAIVHGVPHGELVLNQGDVVGIDIGMQYPSENGLYTDMARTVGVGKISKQAEKLIKVTEKSFFKALKVIRQGATVGDIGQAVQSYVESRGYSVVRSLSGHGVGYKVHEDPKIPNFGEKGSGEILQAGMVLAIEPMVCFGRYELETLDDGWTAVTKDRSLTAHYENTVLVTDKGAEILTKINFNQTNKKCFGKILGIDYGTKNIGLAISDLEQQQAFVYDTFTIDGKFWEKINALIDDEKIDSIVVGLPLGMKGEYTQKTEETVIFIETLENNVKILMETEELKIIIFKTNMPSIFQIVLMILVVFGFVAVILVIFKKTGKDTGQDDKLKQVHEEMEKIKEEMKGSLEKNLDFLQKQSAATAGMMQRQTTDTAKIVQEVTSKLEKLEATNKQVVGFTDQLQNLEKVLTSSKNRGSLGEASLELILSNILPPQAYEMQYRFENGETVDAVVKIKNKILPVDAKFSLDNYRRILSEVNEEKKKELEKEFKNDLKKRIDETVKVDTGGLIDYAFKEKKVIIVSPTTFAAYLQTVLQGLRALQIEESAKEIRKRVEELGRHYASFDEYMKKLGNNLGTVVNSYNTAYKELNKIDKDVVKITEGEKKIEPLVLDKPQGDL</sequence>
<feature type="domain" description="YqgF/RNase H-like" evidence="12">
    <location>
        <begin position="263"/>
        <end position="359"/>
    </location>
</feature>
<keyword evidence="11" id="KW-0472">Membrane</keyword>
<evidence type="ECO:0000256" key="8">
    <source>
        <dbReference type="ARBA" id="ARBA00022801"/>
    </source>
</evidence>
<keyword evidence="6" id="KW-0540">Nuclease</keyword>
<keyword evidence="11" id="KW-0812">Transmembrane</keyword>
<gene>
    <name evidence="9" type="primary">map</name>
    <name evidence="13" type="ORF">UV02_C0031G0015</name>
</gene>
<evidence type="ECO:0000256" key="10">
    <source>
        <dbReference type="RuleBase" id="RU003653"/>
    </source>
</evidence>
<dbReference type="SUPFAM" id="SSF53098">
    <property type="entry name" value="Ribonuclease H-like"/>
    <property type="match status" value="1"/>
</dbReference>
<dbReference type="InterPro" id="IPR000994">
    <property type="entry name" value="Pept_M24"/>
</dbReference>
<feature type="binding site" evidence="9">
    <location>
        <position position="109"/>
    </location>
    <ligand>
        <name>a divalent metal cation</name>
        <dbReference type="ChEBI" id="CHEBI:60240"/>
        <label>2</label>
        <note>catalytic</note>
    </ligand>
</feature>
<dbReference type="InterPro" id="IPR037027">
    <property type="entry name" value="YqgF/RNaseH-like_dom_sf"/>
</dbReference>
<dbReference type="InterPro" id="IPR002467">
    <property type="entry name" value="Pept_M24A_MAP1"/>
</dbReference>
<feature type="binding site" evidence="9">
    <location>
        <position position="236"/>
    </location>
    <ligand>
        <name>a divalent metal cation</name>
        <dbReference type="ChEBI" id="CHEBI:60240"/>
        <label>1</label>
    </ligand>
</feature>
<dbReference type="SMART" id="SM00732">
    <property type="entry name" value="YqgFc"/>
    <property type="match status" value="1"/>
</dbReference>
<dbReference type="EC" id="3.4.11.18" evidence="9 10"/>
<dbReference type="InterPro" id="IPR003798">
    <property type="entry name" value="DNA_recombination_RmuC"/>
</dbReference>
<keyword evidence="8 9" id="KW-0378">Hydrolase</keyword>
<feature type="binding site" evidence="9">
    <location>
        <position position="172"/>
    </location>
    <ligand>
        <name>a divalent metal cation</name>
        <dbReference type="ChEBI" id="CHEBI:60240"/>
        <label>2</label>
        <note>catalytic</note>
    </ligand>
</feature>
<evidence type="ECO:0000256" key="2">
    <source>
        <dbReference type="ARBA" id="ARBA00022438"/>
    </source>
</evidence>
<dbReference type="GO" id="GO:0006364">
    <property type="term" value="P:rRNA processing"/>
    <property type="evidence" value="ECO:0007669"/>
    <property type="project" value="InterPro"/>
</dbReference>
<dbReference type="GO" id="GO:0004518">
    <property type="term" value="F:nuclease activity"/>
    <property type="evidence" value="ECO:0007669"/>
    <property type="project" value="UniProtKB-KW"/>
</dbReference>
<dbReference type="PRINTS" id="PR00599">
    <property type="entry name" value="MAPEPTIDASE"/>
</dbReference>
<evidence type="ECO:0000313" key="13">
    <source>
        <dbReference type="EMBL" id="KKS41185.1"/>
    </source>
</evidence>
<dbReference type="GO" id="GO:0005829">
    <property type="term" value="C:cytosol"/>
    <property type="evidence" value="ECO:0007669"/>
    <property type="project" value="TreeGrafter"/>
</dbReference>
<dbReference type="CDD" id="cd01086">
    <property type="entry name" value="MetAP1"/>
    <property type="match status" value="1"/>
</dbReference>
<comment type="cofactor">
    <cofactor evidence="9">
        <name>Co(2+)</name>
        <dbReference type="ChEBI" id="CHEBI:48828"/>
    </cofactor>
    <cofactor evidence="9">
        <name>Zn(2+)</name>
        <dbReference type="ChEBI" id="CHEBI:29105"/>
    </cofactor>
    <cofactor evidence="9">
        <name>Mn(2+)</name>
        <dbReference type="ChEBI" id="CHEBI:29035"/>
    </cofactor>
    <cofactor evidence="9">
        <name>Fe(2+)</name>
        <dbReference type="ChEBI" id="CHEBI:29033"/>
    </cofactor>
    <text evidence="9">Binds 2 divalent metal cations per subunit. Has a high-affinity and a low affinity metal-binding site. The true nature of the physiological cofactor is under debate. The enzyme is active with cobalt, zinc, manganese or divalent iron ions. Most likely, methionine aminopeptidases function as mononuclear Fe(2+)-metalloproteases under physiological conditions, and the catalytically relevant metal-binding site has been assigned to the histidine-containing high-affinity site.</text>
</comment>
<feature type="binding site" evidence="9">
    <location>
        <position position="109"/>
    </location>
    <ligand>
        <name>a divalent metal cation</name>
        <dbReference type="ChEBI" id="CHEBI:60240"/>
        <label>1</label>
    </ligand>
</feature>
<evidence type="ECO:0000313" key="14">
    <source>
        <dbReference type="Proteomes" id="UP000034516"/>
    </source>
</evidence>
<feature type="binding site" evidence="9">
    <location>
        <position position="236"/>
    </location>
    <ligand>
        <name>a divalent metal cation</name>
        <dbReference type="ChEBI" id="CHEBI:60240"/>
        <label>2</label>
        <note>catalytic</note>
    </ligand>
</feature>
<protein>
    <recommendedName>
        <fullName evidence="9 10">Methionine aminopeptidase</fullName>
        <shortName evidence="9">MAP</shortName>
        <shortName evidence="9">MetAP</shortName>
        <ecNumber evidence="9 10">3.4.11.18</ecNumber>
    </recommendedName>
    <alternativeName>
        <fullName evidence="9">Peptidase M</fullName>
    </alternativeName>
</protein>
<dbReference type="CDD" id="cd16964">
    <property type="entry name" value="YqgF"/>
    <property type="match status" value="1"/>
</dbReference>
<dbReference type="HAMAP" id="MF_01974">
    <property type="entry name" value="MetAP_1"/>
    <property type="match status" value="1"/>
</dbReference>
<dbReference type="GO" id="GO:0070006">
    <property type="term" value="F:metalloaminopeptidase activity"/>
    <property type="evidence" value="ECO:0007669"/>
    <property type="project" value="UniProtKB-UniRule"/>
</dbReference>
<feature type="binding site" evidence="9">
    <location>
        <position position="205"/>
    </location>
    <ligand>
        <name>a divalent metal cation</name>
        <dbReference type="ChEBI" id="CHEBI:60240"/>
        <label>2</label>
        <note>catalytic</note>
    </ligand>
</feature>
<proteinExistence type="inferred from homology"/>
<evidence type="ECO:0000256" key="1">
    <source>
        <dbReference type="ARBA" id="ARBA00002521"/>
    </source>
</evidence>
<organism evidence="13 14">
    <name type="scientific">Candidatus Kuenenbacteria bacterium GW2011_GWA2_42_15</name>
    <dbReference type="NCBI Taxonomy" id="1618677"/>
    <lineage>
        <taxon>Bacteria</taxon>
        <taxon>Candidatus Kueneniibacteriota</taxon>
    </lineage>
</organism>
<dbReference type="InterPro" id="IPR036005">
    <property type="entry name" value="Creatinase/aminopeptidase-like"/>
</dbReference>
<evidence type="ECO:0000256" key="5">
    <source>
        <dbReference type="ARBA" id="ARBA00022670"/>
    </source>
</evidence>
<dbReference type="InterPro" id="IPR012337">
    <property type="entry name" value="RNaseH-like_sf"/>
</dbReference>
<dbReference type="AlphaFoldDB" id="A0A0G0YX59"/>
<dbReference type="EMBL" id="LCCW01000031">
    <property type="protein sequence ID" value="KKS41185.1"/>
    <property type="molecule type" value="Genomic_DNA"/>
</dbReference>
<dbReference type="InterPro" id="IPR001714">
    <property type="entry name" value="Pept_M24_MAP"/>
</dbReference>
<evidence type="ECO:0000256" key="3">
    <source>
        <dbReference type="ARBA" id="ARBA00022490"/>
    </source>
</evidence>
<dbReference type="InterPro" id="IPR005227">
    <property type="entry name" value="YqgF"/>
</dbReference>
<dbReference type="GO" id="GO:0004239">
    <property type="term" value="F:initiator methionyl aminopeptidase activity"/>
    <property type="evidence" value="ECO:0007669"/>
    <property type="project" value="UniProtKB-UniRule"/>
</dbReference>
<comment type="function">
    <text evidence="1 9">Removes the N-terminal methionine from nascent proteins. The N-terminal methionine is often cleaved when the second residue in the primary sequence is small and uncharged (Met-Ala-, Cys, Gly, Pro, Ser, Thr, or Val). Requires deformylation of the N(alpha)-formylated initiator methionine before it can be hydrolyzed.</text>
</comment>
<accession>A0A0G0YX59</accession>
<dbReference type="GO" id="GO:0046872">
    <property type="term" value="F:metal ion binding"/>
    <property type="evidence" value="ECO:0007669"/>
    <property type="project" value="UniProtKB-UniRule"/>
</dbReference>
<comment type="subunit">
    <text evidence="9">Monomer.</text>
</comment>
<comment type="similarity">
    <text evidence="9">Belongs to the peptidase M24A family. Methionine aminopeptidase type 1 subfamily.</text>
</comment>
<dbReference type="NCBIfam" id="TIGR00250">
    <property type="entry name" value="RNAse_H_YqgF"/>
    <property type="match status" value="1"/>
</dbReference>
<feature type="binding site" evidence="9">
    <location>
        <position position="95"/>
    </location>
    <ligand>
        <name>a divalent metal cation</name>
        <dbReference type="ChEBI" id="CHEBI:60240"/>
        <label>1</label>
    </ligand>
</feature>
<keyword evidence="3" id="KW-0963">Cytoplasm</keyword>
<feature type="binding site" evidence="9">
    <location>
        <position position="179"/>
    </location>
    <ligand>
        <name>substrate</name>
    </ligand>
</feature>
<dbReference type="PATRIC" id="fig|1618677.3.peg.551"/>
<keyword evidence="11" id="KW-1133">Transmembrane helix</keyword>
<dbReference type="SUPFAM" id="SSF55920">
    <property type="entry name" value="Creatinase/aminopeptidase"/>
    <property type="match status" value="1"/>
</dbReference>
<feature type="transmembrane region" description="Helical" evidence="11">
    <location>
        <begin position="366"/>
        <end position="387"/>
    </location>
</feature>
<dbReference type="Pfam" id="PF02646">
    <property type="entry name" value="RmuC"/>
    <property type="match status" value="2"/>
</dbReference>
<evidence type="ECO:0000259" key="12">
    <source>
        <dbReference type="SMART" id="SM00732"/>
    </source>
</evidence>
<dbReference type="Proteomes" id="UP000034516">
    <property type="component" value="Unassembled WGS sequence"/>
</dbReference>
<keyword evidence="5 9" id="KW-0645">Protease</keyword>
<evidence type="ECO:0000256" key="6">
    <source>
        <dbReference type="ARBA" id="ARBA00022722"/>
    </source>
</evidence>
<comment type="catalytic activity">
    <reaction evidence="9 10">
        <text>Release of N-terminal amino acids, preferentially methionine, from peptides and arylamides.</text>
        <dbReference type="EC" id="3.4.11.18"/>
    </reaction>
</comment>
<dbReference type="InterPro" id="IPR006641">
    <property type="entry name" value="YqgF/RNaseH-like_dom"/>
</dbReference>
<keyword evidence="4" id="KW-0690">Ribosome biogenesis</keyword>
<evidence type="ECO:0000256" key="7">
    <source>
        <dbReference type="ARBA" id="ARBA00022723"/>
    </source>
</evidence>
<keyword evidence="7 9" id="KW-0479">Metal-binding</keyword>
<evidence type="ECO:0000256" key="9">
    <source>
        <dbReference type="HAMAP-Rule" id="MF_01974"/>
    </source>
</evidence>
<dbReference type="NCBIfam" id="TIGR00500">
    <property type="entry name" value="met_pdase_I"/>
    <property type="match status" value="1"/>
</dbReference>
<dbReference type="PANTHER" id="PTHR43330">
    <property type="entry name" value="METHIONINE AMINOPEPTIDASE"/>
    <property type="match status" value="1"/>
</dbReference>
<dbReference type="GO" id="GO:0006508">
    <property type="term" value="P:proteolysis"/>
    <property type="evidence" value="ECO:0007669"/>
    <property type="project" value="UniProtKB-KW"/>
</dbReference>
<feature type="binding site" evidence="9">
    <location>
        <position position="77"/>
    </location>
    <ligand>
        <name>substrate</name>
    </ligand>
</feature>
<comment type="caution">
    <text evidence="13">The sequence shown here is derived from an EMBL/GenBank/DDBJ whole genome shotgun (WGS) entry which is preliminary data.</text>
</comment>
<dbReference type="Gene3D" id="3.90.230.10">
    <property type="entry name" value="Creatinase/methionine aminopeptidase superfamily"/>
    <property type="match status" value="1"/>
</dbReference>
<evidence type="ECO:0000256" key="4">
    <source>
        <dbReference type="ARBA" id="ARBA00022517"/>
    </source>
</evidence>
<dbReference type="PANTHER" id="PTHR43330:SF27">
    <property type="entry name" value="METHIONINE AMINOPEPTIDASE"/>
    <property type="match status" value="1"/>
</dbReference>
<evidence type="ECO:0000256" key="11">
    <source>
        <dbReference type="SAM" id="Phobius"/>
    </source>
</evidence>
<dbReference type="Pfam" id="PF00557">
    <property type="entry name" value="Peptidase_M24"/>
    <property type="match status" value="1"/>
</dbReference>
<dbReference type="Pfam" id="PF03652">
    <property type="entry name" value="RuvX"/>
    <property type="match status" value="1"/>
</dbReference>
<name>A0A0G0YX59_9BACT</name>
<dbReference type="Gene3D" id="3.30.420.140">
    <property type="entry name" value="YqgF/RNase H-like domain"/>
    <property type="match status" value="1"/>
</dbReference>